<keyword evidence="1" id="KW-1133">Transmembrane helix</keyword>
<keyword evidence="1" id="KW-0472">Membrane</keyword>
<keyword evidence="1" id="KW-0812">Transmembrane</keyword>
<evidence type="ECO:0000256" key="1">
    <source>
        <dbReference type="SAM" id="Phobius"/>
    </source>
</evidence>
<dbReference type="EMBL" id="CAEZZJ010000020">
    <property type="protein sequence ID" value="CAB4752397.1"/>
    <property type="molecule type" value="Genomic_DNA"/>
</dbReference>
<reference evidence="2" key="1">
    <citation type="submission" date="2020-05" db="EMBL/GenBank/DDBJ databases">
        <authorList>
            <person name="Chiriac C."/>
            <person name="Salcher M."/>
            <person name="Ghai R."/>
            <person name="Kavagutti S V."/>
        </authorList>
    </citation>
    <scope>NUCLEOTIDE SEQUENCE</scope>
</reference>
<proteinExistence type="predicted"/>
<feature type="transmembrane region" description="Helical" evidence="1">
    <location>
        <begin position="35"/>
        <end position="55"/>
    </location>
</feature>
<accession>A0A6J6U194</accession>
<gene>
    <name evidence="2" type="ORF">UFOPK2852_00317</name>
</gene>
<organism evidence="2">
    <name type="scientific">freshwater metagenome</name>
    <dbReference type="NCBI Taxonomy" id="449393"/>
    <lineage>
        <taxon>unclassified sequences</taxon>
        <taxon>metagenomes</taxon>
        <taxon>ecological metagenomes</taxon>
    </lineage>
</organism>
<protein>
    <submittedName>
        <fullName evidence="2">Unannotated protein</fullName>
    </submittedName>
</protein>
<dbReference type="AlphaFoldDB" id="A0A6J6U194"/>
<evidence type="ECO:0000313" key="2">
    <source>
        <dbReference type="EMBL" id="CAB4752397.1"/>
    </source>
</evidence>
<sequence length="71" mass="7653">MSLNIAHQISAGLLNRITQEDGSLPGEPLGTFKGLLYFVGLPTVIFIAISAVVLLSTVDRKAKRSTLTRIE</sequence>
<name>A0A6J6U194_9ZZZZ</name>